<evidence type="ECO:0000313" key="2">
    <source>
        <dbReference type="Proteomes" id="UP000175989"/>
    </source>
</evidence>
<organism evidence="1 2">
    <name type="scientific">Duganella phyllosphaerae</name>
    <dbReference type="NCBI Taxonomy" id="762836"/>
    <lineage>
        <taxon>Bacteria</taxon>
        <taxon>Pseudomonadati</taxon>
        <taxon>Pseudomonadota</taxon>
        <taxon>Betaproteobacteria</taxon>
        <taxon>Burkholderiales</taxon>
        <taxon>Oxalobacteraceae</taxon>
        <taxon>Telluria group</taxon>
        <taxon>Duganella</taxon>
    </lineage>
</organism>
<name>A0A1E7X606_9BURK</name>
<protein>
    <submittedName>
        <fullName evidence="1">Uncharacterized protein</fullName>
    </submittedName>
</protein>
<dbReference type="AlphaFoldDB" id="A0A1E7X606"/>
<accession>A0A1E7X606</accession>
<dbReference type="Proteomes" id="UP000175989">
    <property type="component" value="Unassembled WGS sequence"/>
</dbReference>
<keyword evidence="2" id="KW-1185">Reference proteome</keyword>
<evidence type="ECO:0000313" key="1">
    <source>
        <dbReference type="EMBL" id="OFA08442.1"/>
    </source>
</evidence>
<reference evidence="2" key="1">
    <citation type="journal article" date="2016" name="Front. Microbiol.">
        <title>Molecular Keys to the Janthinobacterium and Duganella spp. Interaction with the Plant Pathogen Fusarium graminearum.</title>
        <authorList>
            <person name="Haack F.S."/>
            <person name="Poehlein A."/>
            <person name="Kroger C."/>
            <person name="Voigt C.A."/>
            <person name="Piepenbring M."/>
            <person name="Bode H.B."/>
            <person name="Daniel R."/>
            <person name="Schafer W."/>
            <person name="Streit W.R."/>
        </authorList>
    </citation>
    <scope>NUCLEOTIDE SEQUENCE [LARGE SCALE GENOMIC DNA]</scope>
    <source>
        <strain evidence="2">T54</strain>
    </source>
</reference>
<sequence length="93" mass="10079">MALRLDGQPYLLEFEFALNGAHQHLVAAVIMAVRGDAAVEADPVDQQVDVGMRGVRVTRHQVLVVVETHAVQVALGHLFPLVFIELLAGRSGQ</sequence>
<proteinExistence type="predicted"/>
<comment type="caution">
    <text evidence="1">The sequence shown here is derived from an EMBL/GenBank/DDBJ whole genome shotgun (WGS) entry which is preliminary data.</text>
</comment>
<gene>
    <name evidence="1" type="ORF">DUPY_06980</name>
</gene>
<dbReference type="EMBL" id="LROM01000048">
    <property type="protein sequence ID" value="OFA08442.1"/>
    <property type="molecule type" value="Genomic_DNA"/>
</dbReference>